<evidence type="ECO:0000313" key="3">
    <source>
        <dbReference type="Proteomes" id="UP000648482"/>
    </source>
</evidence>
<evidence type="ECO:0000313" key="2">
    <source>
        <dbReference type="EMBL" id="MBE0359239.1"/>
    </source>
</evidence>
<comment type="caution">
    <text evidence="2">The sequence shown here is derived from an EMBL/GenBank/DDBJ whole genome shotgun (WGS) entry which is preliminary data.</text>
</comment>
<accession>A0ABR9DY05</accession>
<gene>
    <name evidence="2" type="ORF">PALI_a0472</name>
</gene>
<evidence type="ECO:0000256" key="1">
    <source>
        <dbReference type="SAM" id="Phobius"/>
    </source>
</evidence>
<organism evidence="2 3">
    <name type="scientific">Pseudoalteromonas aliena SW19</name>
    <dbReference type="NCBI Taxonomy" id="1314866"/>
    <lineage>
        <taxon>Bacteria</taxon>
        <taxon>Pseudomonadati</taxon>
        <taxon>Pseudomonadota</taxon>
        <taxon>Gammaproteobacteria</taxon>
        <taxon>Alteromonadales</taxon>
        <taxon>Pseudoalteromonadaceae</taxon>
        <taxon>Pseudoalteromonas</taxon>
    </lineage>
</organism>
<dbReference type="Proteomes" id="UP000648482">
    <property type="component" value="Unassembled WGS sequence"/>
</dbReference>
<dbReference type="EMBL" id="AQGU01000025">
    <property type="protein sequence ID" value="MBE0359239.1"/>
    <property type="molecule type" value="Genomic_DNA"/>
</dbReference>
<keyword evidence="1" id="KW-0472">Membrane</keyword>
<proteinExistence type="predicted"/>
<sequence length="77" mass="8313">MLILMNFLLASGFLLLGLSFKLRAIPNTLTATFSFDGAESLMSVSALGLLSGSFMIASVIGLVALLTLFASNRWWRN</sequence>
<keyword evidence="1" id="KW-1133">Transmembrane helix</keyword>
<feature type="transmembrane region" description="Helical" evidence="1">
    <location>
        <begin position="48"/>
        <end position="70"/>
    </location>
</feature>
<keyword evidence="3" id="KW-1185">Reference proteome</keyword>
<keyword evidence="1" id="KW-0812">Transmembrane</keyword>
<protein>
    <submittedName>
        <fullName evidence="2">Uncharacterized protein</fullName>
    </submittedName>
</protein>
<reference evidence="2 3" key="1">
    <citation type="submission" date="2015-06" db="EMBL/GenBank/DDBJ databases">
        <title>Genome sequence of Pseudoalteromonas aliena.</title>
        <authorList>
            <person name="Xie B.-B."/>
            <person name="Rong J.-C."/>
            <person name="Qin Q.-L."/>
            <person name="Zhang Y.-Z."/>
        </authorList>
    </citation>
    <scope>NUCLEOTIDE SEQUENCE [LARGE SCALE GENOMIC DNA]</scope>
    <source>
        <strain evidence="2 3">SW19</strain>
    </source>
</reference>
<name>A0ABR9DY05_9GAMM</name>